<dbReference type="Pfam" id="PF22725">
    <property type="entry name" value="GFO_IDH_MocA_C3"/>
    <property type="match status" value="1"/>
</dbReference>
<feature type="domain" description="GFO/IDH/MocA-like oxidoreductase" evidence="4">
    <location>
        <begin position="126"/>
        <end position="247"/>
    </location>
</feature>
<dbReference type="EC" id="1.1.1.18" evidence="5"/>
<dbReference type="RefSeq" id="WP_353979562.1">
    <property type="nucleotide sequence ID" value="NZ_CP159578.1"/>
</dbReference>
<dbReference type="InterPro" id="IPR030827">
    <property type="entry name" value="Myo_inos_IolG"/>
</dbReference>
<dbReference type="InterPro" id="IPR055170">
    <property type="entry name" value="GFO_IDH_MocA-like_dom"/>
</dbReference>
<dbReference type="Pfam" id="PF01408">
    <property type="entry name" value="GFO_IDH_MocA"/>
    <property type="match status" value="1"/>
</dbReference>
<dbReference type="GO" id="GO:0050112">
    <property type="term" value="F:inositol 2-dehydrogenase (NAD+) activity"/>
    <property type="evidence" value="ECO:0007669"/>
    <property type="project" value="UniProtKB-EC"/>
</dbReference>
<accession>A0AB74U7N9</accession>
<dbReference type="PANTHER" id="PTHR42840:SF3">
    <property type="entry name" value="BINDING ROSSMANN FOLD OXIDOREDUCTASE, PUTATIVE (AFU_ORTHOLOGUE AFUA_2G10240)-RELATED"/>
    <property type="match status" value="1"/>
</dbReference>
<dbReference type="SUPFAM" id="SSF51735">
    <property type="entry name" value="NAD(P)-binding Rossmann-fold domains"/>
    <property type="match status" value="1"/>
</dbReference>
<evidence type="ECO:0000256" key="2">
    <source>
        <dbReference type="ARBA" id="ARBA00023002"/>
    </source>
</evidence>
<proteinExistence type="inferred from homology"/>
<dbReference type="SUPFAM" id="SSF55347">
    <property type="entry name" value="Glyceraldehyde-3-phosphate dehydrogenase-like, C-terminal domain"/>
    <property type="match status" value="1"/>
</dbReference>
<dbReference type="AlphaFoldDB" id="A0AB74U7N9"/>
<dbReference type="GO" id="GO:0000166">
    <property type="term" value="F:nucleotide binding"/>
    <property type="evidence" value="ECO:0007669"/>
    <property type="project" value="InterPro"/>
</dbReference>
<name>A0AB74U7N9_9GAMM</name>
<dbReference type="EMBL" id="CP159578">
    <property type="protein sequence ID" value="XCJ78583.1"/>
    <property type="molecule type" value="Genomic_DNA"/>
</dbReference>
<evidence type="ECO:0000313" key="5">
    <source>
        <dbReference type="EMBL" id="XCJ78583.1"/>
    </source>
</evidence>
<dbReference type="NCBIfam" id="TIGR04380">
    <property type="entry name" value="myo_inos_iolG"/>
    <property type="match status" value="1"/>
</dbReference>
<evidence type="ECO:0000256" key="1">
    <source>
        <dbReference type="ARBA" id="ARBA00010928"/>
    </source>
</evidence>
<reference evidence="5" key="1">
    <citation type="submission" date="2024-06" db="EMBL/GenBank/DDBJ databases">
        <title>Complete genome of Salinicola endophyticus HNIBRBA4755.</title>
        <authorList>
            <person name="Shin S.Y."/>
            <person name="Kang H."/>
            <person name="Song J."/>
        </authorList>
    </citation>
    <scope>NUCLEOTIDE SEQUENCE</scope>
    <source>
        <strain evidence="5">HNIBRBA4755</strain>
    </source>
</reference>
<protein>
    <submittedName>
        <fullName evidence="5">Inositol 2-dehydrogenase</fullName>
        <ecNumber evidence="5">1.1.1.18</ecNumber>
    </submittedName>
</protein>
<evidence type="ECO:0000259" key="3">
    <source>
        <dbReference type="Pfam" id="PF01408"/>
    </source>
</evidence>
<feature type="domain" description="Gfo/Idh/MocA-like oxidoreductase N-terminal" evidence="3">
    <location>
        <begin position="2"/>
        <end position="118"/>
    </location>
</feature>
<keyword evidence="2 5" id="KW-0560">Oxidoreductase</keyword>
<gene>
    <name evidence="5" type="primary">iolG</name>
    <name evidence="5" type="ORF">ABV408_14230</name>
</gene>
<sequence length="342" mass="36788">MRLALIGAGRIGRVHATAIAAHPEVTLAAVSDAQASAAQALAERYGCSVLPTDALFEDPAIDAVLIASSTPTHADYLERAARAGKAVLCEKPIALDLPRTRAALEVLARHPVTCALGFNRRHDPQFAALRRQIRAGRIGMLETLSVISRDPSPPPPAYVTASGGLFRDMTIHDFDMARWLLDEPIRDVYAEGGCLIDPALGAAGDIDTAMITLVSASGQLCHISNSRRASYGYDQRIEAFGSLGMLEARNETETRLRFTGAAGQIGELPHAFFLERYALAYRRELDDFVTSWREGRPPLAGAEDGLEALRLAEAALLSLREGRRVALDEIDPSHATSAGESP</sequence>
<organism evidence="5">
    <name type="scientific">Salinicola endophyticus</name>
    <dbReference type="NCBI Taxonomy" id="1949083"/>
    <lineage>
        <taxon>Bacteria</taxon>
        <taxon>Pseudomonadati</taxon>
        <taxon>Pseudomonadota</taxon>
        <taxon>Gammaproteobacteria</taxon>
        <taxon>Oceanospirillales</taxon>
        <taxon>Halomonadaceae</taxon>
        <taxon>Salinicola</taxon>
    </lineage>
</organism>
<evidence type="ECO:0000259" key="4">
    <source>
        <dbReference type="Pfam" id="PF22725"/>
    </source>
</evidence>
<dbReference type="Gene3D" id="3.30.360.10">
    <property type="entry name" value="Dihydrodipicolinate Reductase, domain 2"/>
    <property type="match status" value="1"/>
</dbReference>
<dbReference type="Gene3D" id="3.40.50.720">
    <property type="entry name" value="NAD(P)-binding Rossmann-like Domain"/>
    <property type="match status" value="1"/>
</dbReference>
<dbReference type="InterPro" id="IPR000683">
    <property type="entry name" value="Gfo/Idh/MocA-like_OxRdtase_N"/>
</dbReference>
<comment type="similarity">
    <text evidence="1">Belongs to the Gfo/Idh/MocA family.</text>
</comment>
<dbReference type="PANTHER" id="PTHR42840">
    <property type="entry name" value="NAD(P)-BINDING ROSSMANN-FOLD SUPERFAMILY PROTEIN-RELATED"/>
    <property type="match status" value="1"/>
</dbReference>
<dbReference type="InterPro" id="IPR036291">
    <property type="entry name" value="NAD(P)-bd_dom_sf"/>
</dbReference>